<feature type="transmembrane region" description="Helical" evidence="1">
    <location>
        <begin position="86"/>
        <end position="109"/>
    </location>
</feature>
<keyword evidence="1" id="KW-1133">Transmembrane helix</keyword>
<protein>
    <submittedName>
        <fullName evidence="2">Uncharacterized protein</fullName>
    </submittedName>
</protein>
<evidence type="ECO:0000256" key="1">
    <source>
        <dbReference type="SAM" id="Phobius"/>
    </source>
</evidence>
<keyword evidence="1" id="KW-0812">Transmembrane</keyword>
<reference evidence="2 3" key="1">
    <citation type="submission" date="2019-03" db="EMBL/GenBank/DDBJ databases">
        <authorList>
            <person name="Gonzalez-Pimentel J.L."/>
        </authorList>
    </citation>
    <scope>NUCLEOTIDE SEQUENCE [LARGE SCALE GENOMIC DNA]</scope>
    <source>
        <strain evidence="2 3">JCM 31289</strain>
    </source>
</reference>
<dbReference type="RefSeq" id="WP_386389701.1">
    <property type="nucleotide sequence ID" value="NZ_JBHLTX010000035.1"/>
</dbReference>
<dbReference type="EMBL" id="SRID01000095">
    <property type="protein sequence ID" value="TGB10212.1"/>
    <property type="molecule type" value="Genomic_DNA"/>
</dbReference>
<dbReference type="AlphaFoldDB" id="A0A4Z0H939"/>
<gene>
    <name evidence="2" type="ORF">E4099_12945</name>
</gene>
<name>A0A4Z0H939_9ACTN</name>
<feature type="transmembrane region" description="Helical" evidence="1">
    <location>
        <begin position="30"/>
        <end position="49"/>
    </location>
</feature>
<evidence type="ECO:0000313" key="2">
    <source>
        <dbReference type="EMBL" id="TGB10212.1"/>
    </source>
</evidence>
<keyword evidence="3" id="KW-1185">Reference proteome</keyword>
<dbReference type="Proteomes" id="UP000297948">
    <property type="component" value="Unassembled WGS sequence"/>
</dbReference>
<evidence type="ECO:0000313" key="3">
    <source>
        <dbReference type="Proteomes" id="UP000297948"/>
    </source>
</evidence>
<proteinExistence type="predicted"/>
<organism evidence="2 3">
    <name type="scientific">Streptomyces palmae</name>
    <dbReference type="NCBI Taxonomy" id="1701085"/>
    <lineage>
        <taxon>Bacteria</taxon>
        <taxon>Bacillati</taxon>
        <taxon>Actinomycetota</taxon>
        <taxon>Actinomycetes</taxon>
        <taxon>Kitasatosporales</taxon>
        <taxon>Streptomycetaceae</taxon>
        <taxon>Streptomyces</taxon>
    </lineage>
</organism>
<feature type="transmembrane region" description="Helical" evidence="1">
    <location>
        <begin position="61"/>
        <end position="80"/>
    </location>
</feature>
<comment type="caution">
    <text evidence="2">The sequence shown here is derived from an EMBL/GenBank/DDBJ whole genome shotgun (WGS) entry which is preliminary data.</text>
</comment>
<accession>A0A4Z0H939</accession>
<sequence>MSLRADALYCLLVGVLVASTAPLTGPALRLPTLAVAAIGGAVVLWSGVVWRLSLRPSMGSLRLVLVANLLSTCVLAIASVTAASVLVLLTLAAFAADVAGFAGSQFVALKRLAREPS</sequence>
<keyword evidence="1" id="KW-0472">Membrane</keyword>